<accession>A0A915LYE0</accession>
<feature type="region of interest" description="Disordered" evidence="1">
    <location>
        <begin position="1"/>
        <end position="77"/>
    </location>
</feature>
<feature type="compositionally biased region" description="Acidic residues" evidence="1">
    <location>
        <begin position="13"/>
        <end position="25"/>
    </location>
</feature>
<keyword evidence="2" id="KW-1185">Reference proteome</keyword>
<proteinExistence type="predicted"/>
<name>A0A915LYE0_MELJA</name>
<protein>
    <submittedName>
        <fullName evidence="3">Uncharacterized protein</fullName>
    </submittedName>
</protein>
<dbReference type="Proteomes" id="UP000887561">
    <property type="component" value="Unplaced"/>
</dbReference>
<dbReference type="AlphaFoldDB" id="A0A915LYE0"/>
<evidence type="ECO:0000313" key="3">
    <source>
        <dbReference type="WBParaSite" id="scaffold21166_cov178.g19648"/>
    </source>
</evidence>
<evidence type="ECO:0000256" key="1">
    <source>
        <dbReference type="SAM" id="MobiDB-lite"/>
    </source>
</evidence>
<feature type="region of interest" description="Disordered" evidence="1">
    <location>
        <begin position="344"/>
        <end position="367"/>
    </location>
</feature>
<evidence type="ECO:0000313" key="2">
    <source>
        <dbReference type="Proteomes" id="UP000887561"/>
    </source>
</evidence>
<organism evidence="2 3">
    <name type="scientific">Meloidogyne javanica</name>
    <name type="common">Root-knot nematode worm</name>
    <dbReference type="NCBI Taxonomy" id="6303"/>
    <lineage>
        <taxon>Eukaryota</taxon>
        <taxon>Metazoa</taxon>
        <taxon>Ecdysozoa</taxon>
        <taxon>Nematoda</taxon>
        <taxon>Chromadorea</taxon>
        <taxon>Rhabditida</taxon>
        <taxon>Tylenchina</taxon>
        <taxon>Tylenchomorpha</taxon>
        <taxon>Tylenchoidea</taxon>
        <taxon>Meloidogynidae</taxon>
        <taxon>Meloidogyninae</taxon>
        <taxon>Meloidogyne</taxon>
        <taxon>Meloidogyne incognita group</taxon>
    </lineage>
</organism>
<reference evidence="3" key="1">
    <citation type="submission" date="2022-11" db="UniProtKB">
        <authorList>
            <consortium name="WormBaseParasite"/>
        </authorList>
    </citation>
    <scope>IDENTIFICATION</scope>
</reference>
<dbReference type="WBParaSite" id="scaffold21166_cov178.g19648">
    <property type="protein sequence ID" value="scaffold21166_cov178.g19648"/>
    <property type="gene ID" value="scaffold21166_cov178.g19648"/>
</dbReference>
<feature type="compositionally biased region" description="Basic and acidic residues" evidence="1">
    <location>
        <begin position="55"/>
        <end position="66"/>
    </location>
</feature>
<sequence length="404" mass="44356">MDRKAGPYSDFASVDDDPLTDPIMDEEAKKVEIELAKHMQKNNIKSENEDGDEGESARLRNKRESTDSGDFQSLSFGPSGHVISSPYELSHYPIEILECKNALQKQISSRLSEASSVPSNKTTISTSRSLIQGINKDRASSSLGHHQQQQPLIFENNNSSNISGNATFSAAGGGGGGGLQNRRLSLQQPYNKGRLESIREQQAVGTSGAVSPEERIMLSQCSNSIGLSPTSPSGGGRLSAISPSSAFAFAMGNDKLDDIDRELCLPQHVEMHSFRDAIDVNYQRMGLTGEELSGVPLEDLRSAARQLVEALRLRSEYMELVGGVFPSTTRNFLIGKYPSNLPKCRRKNTETSASMSYNPPEPPKDHWGLDQPLPIYEQIFDLERHRGTVAVIDKSTKEIFEPLK</sequence>
<feature type="compositionally biased region" description="Basic and acidic residues" evidence="1">
    <location>
        <begin position="26"/>
        <end position="37"/>
    </location>
</feature>